<protein>
    <recommendedName>
        <fullName evidence="1">peptidyl-tRNA hydrolase</fullName>
        <ecNumber evidence="1">3.1.1.29</ecNumber>
    </recommendedName>
</protein>
<dbReference type="EC" id="3.1.1.29" evidence="1"/>
<dbReference type="Gene3D" id="3.40.1490.10">
    <property type="entry name" value="Bit1"/>
    <property type="match status" value="1"/>
</dbReference>
<comment type="catalytic activity">
    <reaction evidence="3">
        <text>an N-acyl-L-alpha-aminoacyl-tRNA + H2O = an N-acyl-L-amino acid + a tRNA + H(+)</text>
        <dbReference type="Rhea" id="RHEA:54448"/>
        <dbReference type="Rhea" id="RHEA-COMP:10123"/>
        <dbReference type="Rhea" id="RHEA-COMP:13883"/>
        <dbReference type="ChEBI" id="CHEBI:15377"/>
        <dbReference type="ChEBI" id="CHEBI:15378"/>
        <dbReference type="ChEBI" id="CHEBI:59874"/>
        <dbReference type="ChEBI" id="CHEBI:78442"/>
        <dbReference type="ChEBI" id="CHEBI:138191"/>
        <dbReference type="EC" id="3.1.1.29"/>
    </reaction>
</comment>
<keyword evidence="5" id="KW-1185">Reference proteome</keyword>
<gene>
    <name evidence="4" type="ORF">CYMTET_11423</name>
</gene>
<evidence type="ECO:0000313" key="4">
    <source>
        <dbReference type="EMBL" id="KAK3280746.1"/>
    </source>
</evidence>
<keyword evidence="2" id="KW-0378">Hydrolase</keyword>
<dbReference type="InterPro" id="IPR042237">
    <property type="entry name" value="PTRHD1"/>
</dbReference>
<name>A0AAE0GNR0_9CHLO</name>
<dbReference type="Pfam" id="PF01981">
    <property type="entry name" value="PTH2"/>
    <property type="match status" value="1"/>
</dbReference>
<dbReference type="PANTHER" id="PTHR46194:SF1">
    <property type="entry name" value="PEPTIDYL-TRNA HYDROLASE PTRHD1-RELATED"/>
    <property type="match status" value="1"/>
</dbReference>
<sequence>MIKTRTNLPTLITSGLSSTRILQSRFTGPRIHVVPASGLQALKRSASFFTPRLGRSHQEKGMEERSELHVAAANDAGDPATSSLPVVQYVVLRKDLVDTMGWPLGSVVAQACHAATAALWMSRDDEIAQSYCSPENIDSMHKVVLEVKGEAQLNTLAQKLTDAGVLHKLWIEQPENFPTCIATKPYPKAEVAQYFKKCKLCK</sequence>
<dbReference type="SUPFAM" id="SSF102462">
    <property type="entry name" value="Peptidyl-tRNA hydrolase II"/>
    <property type="match status" value="1"/>
</dbReference>
<evidence type="ECO:0000256" key="2">
    <source>
        <dbReference type="ARBA" id="ARBA00022801"/>
    </source>
</evidence>
<dbReference type="AlphaFoldDB" id="A0AAE0GNR0"/>
<dbReference type="CDD" id="cd02429">
    <property type="entry name" value="PTH2_like"/>
    <property type="match status" value="1"/>
</dbReference>
<evidence type="ECO:0000256" key="3">
    <source>
        <dbReference type="ARBA" id="ARBA00048707"/>
    </source>
</evidence>
<dbReference type="InterPro" id="IPR002833">
    <property type="entry name" value="PTH2"/>
</dbReference>
<reference evidence="4 5" key="1">
    <citation type="journal article" date="2015" name="Genome Biol. Evol.">
        <title>Comparative Genomics of a Bacterivorous Green Alga Reveals Evolutionary Causalities and Consequences of Phago-Mixotrophic Mode of Nutrition.</title>
        <authorList>
            <person name="Burns J.A."/>
            <person name="Paasch A."/>
            <person name="Narechania A."/>
            <person name="Kim E."/>
        </authorList>
    </citation>
    <scope>NUCLEOTIDE SEQUENCE [LARGE SCALE GENOMIC DNA]</scope>
    <source>
        <strain evidence="4 5">PLY_AMNH</strain>
    </source>
</reference>
<dbReference type="InterPro" id="IPR023476">
    <property type="entry name" value="Pep_tRNA_hydro_II_dom_sf"/>
</dbReference>
<evidence type="ECO:0000313" key="5">
    <source>
        <dbReference type="Proteomes" id="UP001190700"/>
    </source>
</evidence>
<accession>A0AAE0GNR0</accession>
<dbReference type="Proteomes" id="UP001190700">
    <property type="component" value="Unassembled WGS sequence"/>
</dbReference>
<dbReference type="GO" id="GO:0004045">
    <property type="term" value="F:peptidyl-tRNA hydrolase activity"/>
    <property type="evidence" value="ECO:0007669"/>
    <property type="project" value="UniProtKB-EC"/>
</dbReference>
<proteinExistence type="predicted"/>
<comment type="caution">
    <text evidence="4">The sequence shown here is derived from an EMBL/GenBank/DDBJ whole genome shotgun (WGS) entry which is preliminary data.</text>
</comment>
<evidence type="ECO:0000256" key="1">
    <source>
        <dbReference type="ARBA" id="ARBA00013260"/>
    </source>
</evidence>
<organism evidence="4 5">
    <name type="scientific">Cymbomonas tetramitiformis</name>
    <dbReference type="NCBI Taxonomy" id="36881"/>
    <lineage>
        <taxon>Eukaryota</taxon>
        <taxon>Viridiplantae</taxon>
        <taxon>Chlorophyta</taxon>
        <taxon>Pyramimonadophyceae</taxon>
        <taxon>Pyramimonadales</taxon>
        <taxon>Pyramimonadaceae</taxon>
        <taxon>Cymbomonas</taxon>
    </lineage>
</organism>
<dbReference type="PANTHER" id="PTHR46194">
    <property type="entry name" value="PEPTIDYL-TRNA HYDROLASE PTRHD1-RELATED"/>
    <property type="match status" value="1"/>
</dbReference>
<dbReference type="EMBL" id="LGRX02004283">
    <property type="protein sequence ID" value="KAK3280746.1"/>
    <property type="molecule type" value="Genomic_DNA"/>
</dbReference>